<feature type="domain" description="Protein kinase" evidence="10">
    <location>
        <begin position="24"/>
        <end position="298"/>
    </location>
</feature>
<evidence type="ECO:0000256" key="8">
    <source>
        <dbReference type="ARBA" id="ARBA00048679"/>
    </source>
</evidence>
<dbReference type="InterPro" id="IPR011009">
    <property type="entry name" value="Kinase-like_dom_sf"/>
</dbReference>
<keyword evidence="5 11" id="KW-0418">Kinase</keyword>
<evidence type="ECO:0000256" key="1">
    <source>
        <dbReference type="ARBA" id="ARBA00012513"/>
    </source>
</evidence>
<evidence type="ECO:0000313" key="11">
    <source>
        <dbReference type="EMBL" id="CDO65747.1"/>
    </source>
</evidence>
<feature type="region of interest" description="Disordered" evidence="9">
    <location>
        <begin position="493"/>
        <end position="514"/>
    </location>
</feature>
<dbReference type="EC" id="2.7.11.1" evidence="1"/>
<feature type="compositionally biased region" description="Basic and acidic residues" evidence="9">
    <location>
        <begin position="413"/>
        <end position="422"/>
    </location>
</feature>
<dbReference type="PROSITE" id="PS50011">
    <property type="entry name" value="PROTEIN_KINASE_DOM"/>
    <property type="match status" value="1"/>
</dbReference>
<evidence type="ECO:0000313" key="12">
    <source>
        <dbReference type="Proteomes" id="UP000027581"/>
    </source>
</evidence>
<dbReference type="VEuPathDB" id="PlasmoDB:PRG01_1250800"/>
<dbReference type="SUPFAM" id="SSF56112">
    <property type="entry name" value="Protein kinase-like (PK-like)"/>
    <property type="match status" value="1"/>
</dbReference>
<comment type="catalytic activity">
    <reaction evidence="8">
        <text>L-seryl-[protein] + ATP = O-phospho-L-seryl-[protein] + ADP + H(+)</text>
        <dbReference type="Rhea" id="RHEA:17989"/>
        <dbReference type="Rhea" id="RHEA-COMP:9863"/>
        <dbReference type="Rhea" id="RHEA-COMP:11604"/>
        <dbReference type="ChEBI" id="CHEBI:15378"/>
        <dbReference type="ChEBI" id="CHEBI:29999"/>
        <dbReference type="ChEBI" id="CHEBI:30616"/>
        <dbReference type="ChEBI" id="CHEBI:83421"/>
        <dbReference type="ChEBI" id="CHEBI:456216"/>
        <dbReference type="EC" id="2.7.11.1"/>
    </reaction>
</comment>
<reference evidence="11" key="2">
    <citation type="submission" date="2014-05" db="EMBL/GenBank/DDBJ databases">
        <title>The genome sequences of chimpanzee malaria parasites reveal the path to human adaptation.</title>
        <authorList>
            <person name="Otto T.D."/>
            <person name="Rayner J.C."/>
            <person name="Boehme U."/>
            <person name="Pain A."/>
            <person name="Spottiswoode N."/>
            <person name="Sanders M."/>
            <person name="Quail M."/>
            <person name="Ollomo B."/>
            <person name="Renaud F."/>
            <person name="Thomas A.W."/>
            <person name="Prugnolle F."/>
            <person name="Conway D.J."/>
            <person name="Newbold C."/>
            <person name="Berriman M."/>
        </authorList>
    </citation>
    <scope>NUCLEOTIDE SEQUENCE [LARGE SCALE GENOMIC DNA]</scope>
    <source>
        <strain evidence="11">CDC</strain>
    </source>
</reference>
<dbReference type="GO" id="GO:0005524">
    <property type="term" value="F:ATP binding"/>
    <property type="evidence" value="ECO:0007669"/>
    <property type="project" value="UniProtKB-KW"/>
</dbReference>
<dbReference type="InterPro" id="IPR008271">
    <property type="entry name" value="Ser/Thr_kinase_AS"/>
</dbReference>
<keyword evidence="3 11" id="KW-0808">Transferase</keyword>
<accession>A0A060RWA8</accession>
<evidence type="ECO:0000256" key="3">
    <source>
        <dbReference type="ARBA" id="ARBA00022679"/>
    </source>
</evidence>
<name>A0A060RWA8_PLARE</name>
<organism evidence="11 12">
    <name type="scientific">Plasmodium reichenowi</name>
    <dbReference type="NCBI Taxonomy" id="5854"/>
    <lineage>
        <taxon>Eukaryota</taxon>
        <taxon>Sar</taxon>
        <taxon>Alveolata</taxon>
        <taxon>Apicomplexa</taxon>
        <taxon>Aconoidasida</taxon>
        <taxon>Haemosporida</taxon>
        <taxon>Plasmodiidae</taxon>
        <taxon>Plasmodium</taxon>
        <taxon>Plasmodium (Laverania)</taxon>
    </lineage>
</organism>
<sequence length="880" mass="102736">MLKFRSICTTLIGGKVYNINGKTIREEKLISEGAYSFVYMAKDLNTNRAYTIKKTICQDKEKIDMANKEINILKSLPPHKNIVQYYGSTIISENNYKIVIMLMEYCERGNLLNIFQKNKEKIKEIHIVNILKDIISGLCFLHNQEIPIIHRDIKLENILCDKNGVYKICDFCSHSITNSFFPNDLSKSELFNLKEEIERDTTLIYRPPELIDLYYNFEISWKIDIWMVGCILYLLLFKIHPFQNNNFLSIINASFTIPYCTKYSKRIISILLMTLNKNPQKRIDTPTLLFILENYPDLKKWFVHIPADIKKRVNQIFEKMNELNINNKHTDLIEVSHEKLIDIKISSQKYETNLPKSNNNFLKFFTTSNLSGDIFKKKVEKEETKKEIKQVSKTEKQPKDKLENNPDGNKLQNGKDSDKLENSPDGNKLQNGKDSGNLDNNPDGTKLQNDKDSNKLENNPDGTKLQYDHIIDYTDNKMDNNKKNKSDEISENIISSGDQQNSVPDQSEDQSKSHSYNLIKIQSKETLIIDHVDCDFPGDKTNTDFSFQDTLGEFEKKCMNNSSNYLNDRNIERDNKKDDYSVNIQVINNNNNNNNDVYHNHMKEVNECTNLLNLDVFQYENETNDSIKKINDGHFMKQNGGDFIKPNDSNCIFADINLNNDSDFIKPNDSNCIFADINLNNDFIKPNDSNCIFADINLNNDINFFDVIQNHDLKKKEDVLNINRNNEHDKNAITCSNEYYNLSLFYDPWNNNPKDNHFFGDDDYSVNKSSFIFNNDLFDNYELCTNNNTEKSTHHVKNNCMDINNNIFSNKNYDEHVDKKKKNISYDYNVKSHPIYSLYKDEKSCNLNDRKQNNNSKYIISDKNDKFSELLDEFQKCTIK</sequence>
<keyword evidence="6" id="KW-0067">ATP-binding</keyword>
<evidence type="ECO:0000259" key="10">
    <source>
        <dbReference type="PROSITE" id="PS50011"/>
    </source>
</evidence>
<comment type="catalytic activity">
    <reaction evidence="7">
        <text>L-threonyl-[protein] + ATP = O-phospho-L-threonyl-[protein] + ADP + H(+)</text>
        <dbReference type="Rhea" id="RHEA:46608"/>
        <dbReference type="Rhea" id="RHEA-COMP:11060"/>
        <dbReference type="Rhea" id="RHEA-COMP:11605"/>
        <dbReference type="ChEBI" id="CHEBI:15378"/>
        <dbReference type="ChEBI" id="CHEBI:30013"/>
        <dbReference type="ChEBI" id="CHEBI:30616"/>
        <dbReference type="ChEBI" id="CHEBI:61977"/>
        <dbReference type="ChEBI" id="CHEBI:456216"/>
        <dbReference type="EC" id="2.7.11.1"/>
    </reaction>
</comment>
<feature type="region of interest" description="Disordered" evidence="9">
    <location>
        <begin position="381"/>
        <end position="466"/>
    </location>
</feature>
<dbReference type="GO" id="GO:0004674">
    <property type="term" value="F:protein serine/threonine kinase activity"/>
    <property type="evidence" value="ECO:0007669"/>
    <property type="project" value="UniProtKB-KW"/>
</dbReference>
<evidence type="ECO:0000256" key="2">
    <source>
        <dbReference type="ARBA" id="ARBA00022527"/>
    </source>
</evidence>
<proteinExistence type="predicted"/>
<protein>
    <recommendedName>
        <fullName evidence="1">non-specific serine/threonine protein kinase</fullName>
        <ecNumber evidence="1">2.7.11.1</ecNumber>
    </recommendedName>
</protein>
<keyword evidence="4" id="KW-0547">Nucleotide-binding</keyword>
<dbReference type="PROSITE" id="PS00108">
    <property type="entry name" value="PROTEIN_KINASE_ST"/>
    <property type="match status" value="1"/>
</dbReference>
<dbReference type="Gene3D" id="1.10.510.10">
    <property type="entry name" value="Transferase(Phosphotransferase) domain 1"/>
    <property type="match status" value="1"/>
</dbReference>
<evidence type="ECO:0000256" key="4">
    <source>
        <dbReference type="ARBA" id="ARBA00022741"/>
    </source>
</evidence>
<keyword evidence="12" id="KW-1185">Reference proteome</keyword>
<evidence type="ECO:0000256" key="9">
    <source>
        <dbReference type="SAM" id="MobiDB-lite"/>
    </source>
</evidence>
<dbReference type="PANTHER" id="PTHR22967">
    <property type="entry name" value="SERINE/THREONINE PROTEIN KINASE"/>
    <property type="match status" value="1"/>
</dbReference>
<keyword evidence="2 11" id="KW-0723">Serine/threonine-protein kinase</keyword>
<dbReference type="VEuPathDB" id="PlasmoDB:PRCDC_1246900"/>
<dbReference type="AlphaFoldDB" id="A0A060RWA8"/>
<dbReference type="GO" id="GO:0005737">
    <property type="term" value="C:cytoplasm"/>
    <property type="evidence" value="ECO:0007669"/>
    <property type="project" value="TreeGrafter"/>
</dbReference>
<feature type="compositionally biased region" description="Polar residues" evidence="9">
    <location>
        <begin position="424"/>
        <end position="447"/>
    </location>
</feature>
<feature type="compositionally biased region" description="Basic and acidic residues" evidence="9">
    <location>
        <begin position="381"/>
        <end position="404"/>
    </location>
</feature>
<dbReference type="InterPro" id="IPR000719">
    <property type="entry name" value="Prot_kinase_dom"/>
</dbReference>
<dbReference type="Pfam" id="PF00069">
    <property type="entry name" value="Pkinase"/>
    <property type="match status" value="1"/>
</dbReference>
<feature type="compositionally biased region" description="Polar residues" evidence="9">
    <location>
        <begin position="493"/>
        <end position="505"/>
    </location>
</feature>
<evidence type="ECO:0000256" key="7">
    <source>
        <dbReference type="ARBA" id="ARBA00047899"/>
    </source>
</evidence>
<gene>
    <name evidence="11" type="ORF">PRCDC_1246900</name>
</gene>
<dbReference type="SMART" id="SM00220">
    <property type="entry name" value="S_TKc"/>
    <property type="match status" value="1"/>
</dbReference>
<reference evidence="11" key="1">
    <citation type="submission" date="2014-01" db="EMBL/GenBank/DDBJ databases">
        <authorList>
            <person name="Aslett M."/>
        </authorList>
    </citation>
    <scope>NUCLEOTIDE SEQUENCE</scope>
    <source>
        <strain evidence="11">CDC</strain>
    </source>
</reference>
<dbReference type="EMBL" id="HG810773">
    <property type="protein sequence ID" value="CDO65747.1"/>
    <property type="molecule type" value="Genomic_DNA"/>
</dbReference>
<dbReference type="Proteomes" id="UP000027581">
    <property type="component" value="Unassembled WGS sequence"/>
</dbReference>
<dbReference type="FunFam" id="1.10.510.10:FF:000748">
    <property type="entry name" value="NAK protein kinase"/>
    <property type="match status" value="1"/>
</dbReference>
<dbReference type="GO" id="GO:0106310">
    <property type="term" value="F:protein serine kinase activity"/>
    <property type="evidence" value="ECO:0007669"/>
    <property type="project" value="RHEA"/>
</dbReference>
<dbReference type="PANTHER" id="PTHR22967:SF57">
    <property type="entry name" value="AUXILIN, ISOFORM A-RELATED"/>
    <property type="match status" value="1"/>
</dbReference>
<evidence type="ECO:0000256" key="5">
    <source>
        <dbReference type="ARBA" id="ARBA00022777"/>
    </source>
</evidence>
<evidence type="ECO:0000256" key="6">
    <source>
        <dbReference type="ARBA" id="ARBA00022840"/>
    </source>
</evidence>